<comment type="caution">
    <text evidence="2">The sequence shown here is derived from an EMBL/GenBank/DDBJ whole genome shotgun (WGS) entry which is preliminary data.</text>
</comment>
<keyword evidence="3" id="KW-1185">Reference proteome</keyword>
<dbReference type="AlphaFoldDB" id="A0AAE0H062"/>
<proteinExistence type="predicted"/>
<dbReference type="EMBL" id="LGRX02000857">
    <property type="protein sequence ID" value="KAK3287438.1"/>
    <property type="molecule type" value="Genomic_DNA"/>
</dbReference>
<organism evidence="2 3">
    <name type="scientific">Cymbomonas tetramitiformis</name>
    <dbReference type="NCBI Taxonomy" id="36881"/>
    <lineage>
        <taxon>Eukaryota</taxon>
        <taxon>Viridiplantae</taxon>
        <taxon>Chlorophyta</taxon>
        <taxon>Pyramimonadophyceae</taxon>
        <taxon>Pyramimonadales</taxon>
        <taxon>Pyramimonadaceae</taxon>
        <taxon>Cymbomonas</taxon>
    </lineage>
</organism>
<name>A0AAE0H062_9CHLO</name>
<sequence>MFKVTIEDPKLANIVPLVLECRPESICDYIDFFYGTRASSVVGKEIREKLVADEANEAKVLQHAALDKLIQAVAAQGLDVSSLLRQKATLGTHAPAPAIPVASAVPDIASAAPVPNLIDVDSPAPPGASASRGPVETVSALLGFANKRQKHS</sequence>
<evidence type="ECO:0000313" key="2">
    <source>
        <dbReference type="EMBL" id="KAK3287438.1"/>
    </source>
</evidence>
<protein>
    <submittedName>
        <fullName evidence="2">Uncharacterized protein</fullName>
    </submittedName>
</protein>
<dbReference type="Proteomes" id="UP001190700">
    <property type="component" value="Unassembled WGS sequence"/>
</dbReference>
<gene>
    <name evidence="1" type="ORF">CYMTET_45431</name>
    <name evidence="2" type="ORF">CYMTET_5054</name>
</gene>
<reference evidence="2" key="2">
    <citation type="submission" date="2023-06" db="EMBL/GenBank/DDBJ databases">
        <title>Long-read-based genome assembly of the green algal bacterivore Cymbomonas tetramitiformis.</title>
        <authorList>
            <person name="Gyaltshen Y."/>
            <person name="Rozenberg A."/>
            <person name="Paasch A."/>
            <person name="Burns J.A."/>
            <person name="Warring S."/>
            <person name="Larson R."/>
            <person name="Maurer-Alcala X."/>
            <person name="Dacks J."/>
            <person name="Kim E."/>
        </authorList>
    </citation>
    <scope>NUCLEOTIDE SEQUENCE</scope>
    <source>
        <strain evidence="2">PLY_AMNH</strain>
    </source>
</reference>
<evidence type="ECO:0000313" key="1">
    <source>
        <dbReference type="EMBL" id="KAK3244979.1"/>
    </source>
</evidence>
<dbReference type="EMBL" id="LGRX02031152">
    <property type="protein sequence ID" value="KAK3244979.1"/>
    <property type="molecule type" value="Genomic_DNA"/>
</dbReference>
<accession>A0AAE0H062</accession>
<reference evidence="2 3" key="1">
    <citation type="journal article" date="2015" name="Genome Biol. Evol.">
        <title>Comparative Genomics of a Bacterivorous Green Alga Reveals Evolutionary Causalities and Consequences of Phago-Mixotrophic Mode of Nutrition.</title>
        <authorList>
            <person name="Burns J.A."/>
            <person name="Paasch A."/>
            <person name="Narechania A."/>
            <person name="Kim E."/>
        </authorList>
    </citation>
    <scope>NUCLEOTIDE SEQUENCE [LARGE SCALE GENOMIC DNA]</scope>
    <source>
        <strain evidence="2">PLY_AMNH</strain>
    </source>
</reference>
<evidence type="ECO:0000313" key="3">
    <source>
        <dbReference type="Proteomes" id="UP001190700"/>
    </source>
</evidence>